<dbReference type="Pfam" id="PF06041">
    <property type="entry name" value="DUF924"/>
    <property type="match status" value="1"/>
</dbReference>
<proteinExistence type="predicted"/>
<dbReference type="Gene3D" id="1.25.40.10">
    <property type="entry name" value="Tetratricopeptide repeat domain"/>
    <property type="match status" value="1"/>
</dbReference>
<gene>
    <name evidence="1" type="ORF">GJ689_20540</name>
</gene>
<comment type="caution">
    <text evidence="1">The sequence shown here is derived from an EMBL/GenBank/DDBJ whole genome shotgun (WGS) entry which is preliminary data.</text>
</comment>
<dbReference type="SUPFAM" id="SSF48452">
    <property type="entry name" value="TPR-like"/>
    <property type="match status" value="1"/>
</dbReference>
<dbReference type="AlphaFoldDB" id="A0A327JP72"/>
<dbReference type="EMBL" id="WNKV01000018">
    <property type="protein sequence ID" value="MTW18593.1"/>
    <property type="molecule type" value="Genomic_DNA"/>
</dbReference>
<sequence length="190" mass="20836">MSTTPARPEAGPPTPADIVGWWLALGAERWFVKDTGIDEAIRGRFGGAYEAAAAGRLDGWEESPEGALALVLLLDQFPRNMFRGDPRAFATDALARAVAGRAVARKFDAVYDNPVRRCFYLPWMHSEELEDQELCVTLCRAAGDAEGLHHAEVHADIIRRFGRFPHRNVILGRDTTAAERAFLEAGGFAG</sequence>
<name>A0A327JP72_9BRAD</name>
<accession>A0A327JP72</accession>
<dbReference type="RefSeq" id="WP_111388671.1">
    <property type="nucleotide sequence ID" value="NZ_NPEW01000443.1"/>
</dbReference>
<dbReference type="InterPro" id="IPR011990">
    <property type="entry name" value="TPR-like_helical_dom_sf"/>
</dbReference>
<organism evidence="1 2">
    <name type="scientific">Rhodoplanes serenus</name>
    <dbReference type="NCBI Taxonomy" id="200615"/>
    <lineage>
        <taxon>Bacteria</taxon>
        <taxon>Pseudomonadati</taxon>
        <taxon>Pseudomonadota</taxon>
        <taxon>Alphaproteobacteria</taxon>
        <taxon>Hyphomicrobiales</taxon>
        <taxon>Nitrobacteraceae</taxon>
        <taxon>Rhodoplanes</taxon>
    </lineage>
</organism>
<dbReference type="Gene3D" id="1.20.58.320">
    <property type="entry name" value="TPR-like"/>
    <property type="match status" value="1"/>
</dbReference>
<dbReference type="InterPro" id="IPR010323">
    <property type="entry name" value="DUF924"/>
</dbReference>
<protein>
    <submittedName>
        <fullName evidence="1">DUF924 family protein</fullName>
    </submittedName>
</protein>
<dbReference type="Proteomes" id="UP000438991">
    <property type="component" value="Unassembled WGS sequence"/>
</dbReference>
<evidence type="ECO:0000313" key="1">
    <source>
        <dbReference type="EMBL" id="MTW18593.1"/>
    </source>
</evidence>
<reference evidence="1 2" key="1">
    <citation type="submission" date="2019-11" db="EMBL/GenBank/DDBJ databases">
        <title>Whole-genome sequence of Rhodoplanes serenus DSM 18633, type strain.</title>
        <authorList>
            <person name="Kyndt J.A."/>
            <person name="Meyer T.E."/>
        </authorList>
    </citation>
    <scope>NUCLEOTIDE SEQUENCE [LARGE SCALE GENOMIC DNA]</scope>
    <source>
        <strain evidence="1 2">DSM 18633</strain>
    </source>
</reference>
<evidence type="ECO:0000313" key="2">
    <source>
        <dbReference type="Proteomes" id="UP000438991"/>
    </source>
</evidence>